<dbReference type="Pfam" id="PF02311">
    <property type="entry name" value="AraC_binding"/>
    <property type="match status" value="1"/>
</dbReference>
<dbReference type="Gene3D" id="2.60.120.10">
    <property type="entry name" value="Jelly Rolls"/>
    <property type="match status" value="1"/>
</dbReference>
<dbReference type="STRING" id="260084.SAMN02927928_2446"/>
<dbReference type="InterPro" id="IPR018060">
    <property type="entry name" value="HTH_AraC"/>
</dbReference>
<dbReference type="Gene3D" id="1.10.10.60">
    <property type="entry name" value="Homeodomain-like"/>
    <property type="match status" value="2"/>
</dbReference>
<keyword evidence="2" id="KW-0805">Transcription regulation</keyword>
<dbReference type="InterPro" id="IPR003313">
    <property type="entry name" value="AraC-bd"/>
</dbReference>
<dbReference type="InterPro" id="IPR009057">
    <property type="entry name" value="Homeodomain-like_sf"/>
</dbReference>
<accession>A0A1G4S585</accession>
<evidence type="ECO:0000256" key="5">
    <source>
        <dbReference type="ARBA" id="ARBA00023163"/>
    </source>
</evidence>
<dbReference type="RefSeq" id="WP_220083723.1">
    <property type="nucleotide sequence ID" value="NZ_CBCRYE010000001.1"/>
</dbReference>
<dbReference type="Pfam" id="PF12833">
    <property type="entry name" value="HTH_18"/>
    <property type="match status" value="1"/>
</dbReference>
<organism evidence="7 8">
    <name type="scientific">Asticcacaulis taihuensis</name>
    <dbReference type="NCBI Taxonomy" id="260084"/>
    <lineage>
        <taxon>Bacteria</taxon>
        <taxon>Pseudomonadati</taxon>
        <taxon>Pseudomonadota</taxon>
        <taxon>Alphaproteobacteria</taxon>
        <taxon>Caulobacterales</taxon>
        <taxon>Caulobacteraceae</taxon>
        <taxon>Asticcacaulis</taxon>
    </lineage>
</organism>
<evidence type="ECO:0000256" key="3">
    <source>
        <dbReference type="ARBA" id="ARBA00023125"/>
    </source>
</evidence>
<keyword evidence="8" id="KW-1185">Reference proteome</keyword>
<dbReference type="InterPro" id="IPR018062">
    <property type="entry name" value="HTH_AraC-typ_CS"/>
</dbReference>
<keyword evidence="3" id="KW-0238">DNA-binding</keyword>
<evidence type="ECO:0000256" key="2">
    <source>
        <dbReference type="ARBA" id="ARBA00023015"/>
    </source>
</evidence>
<evidence type="ECO:0000256" key="1">
    <source>
        <dbReference type="ARBA" id="ARBA00022491"/>
    </source>
</evidence>
<dbReference type="CDD" id="cd06124">
    <property type="entry name" value="cupin_NimR-like_N"/>
    <property type="match status" value="1"/>
</dbReference>
<evidence type="ECO:0000256" key="4">
    <source>
        <dbReference type="ARBA" id="ARBA00023159"/>
    </source>
</evidence>
<dbReference type="AlphaFoldDB" id="A0A1G4S585"/>
<reference evidence="8" key="1">
    <citation type="submission" date="2016-10" db="EMBL/GenBank/DDBJ databases">
        <authorList>
            <person name="Varghese N."/>
            <person name="Submissions S."/>
        </authorList>
    </citation>
    <scope>NUCLEOTIDE SEQUENCE [LARGE SCALE GENOMIC DNA]</scope>
    <source>
        <strain evidence="8">CGMCC 1.3431</strain>
    </source>
</reference>
<sequence length="268" mass="29937">MMARSTHGEDYQKVNRPIAVLIDEYSPDHVDPPHSHERAQLLYATSGVMSVITDEVSFTIPPQRGVWMPAGVRHEAHCRGHVSLRTLYVEADADSRMPKRCQTLKISPLLRELIIEAGNLPIEYSLNGREARIMELILDEIAEAVEHPASALNIPMPKDPRLSRICRKIMDDPAAEDDLDHWAAVACMGRRTFTRAFRRETGITFSEWRQQVRLAEAVSMLASGKSVTTVAYEVGYNSPSAFGTMFQRAFGTPPSQYFSQLAKPVAGS</sequence>
<protein>
    <submittedName>
        <fullName evidence="7">Transcriptional regulator, AraC family</fullName>
    </submittedName>
</protein>
<proteinExistence type="predicted"/>
<dbReference type="InterPro" id="IPR011051">
    <property type="entry name" value="RmlC_Cupin_sf"/>
</dbReference>
<dbReference type="InterPro" id="IPR020449">
    <property type="entry name" value="Tscrpt_reg_AraC-type_HTH"/>
</dbReference>
<dbReference type="SMART" id="SM00342">
    <property type="entry name" value="HTH_ARAC"/>
    <property type="match status" value="1"/>
</dbReference>
<feature type="domain" description="HTH araC/xylS-type" evidence="6">
    <location>
        <begin position="163"/>
        <end position="260"/>
    </location>
</feature>
<dbReference type="PANTHER" id="PTHR11019:SF159">
    <property type="entry name" value="TRANSCRIPTIONAL REGULATOR-RELATED"/>
    <property type="match status" value="1"/>
</dbReference>
<gene>
    <name evidence="7" type="ORF">SAMN02927928_2446</name>
</gene>
<dbReference type="PANTHER" id="PTHR11019">
    <property type="entry name" value="HTH-TYPE TRANSCRIPTIONAL REGULATOR NIMR"/>
    <property type="match status" value="1"/>
</dbReference>
<keyword evidence="4" id="KW-0010">Activator</keyword>
<dbReference type="PROSITE" id="PS00041">
    <property type="entry name" value="HTH_ARAC_FAMILY_1"/>
    <property type="match status" value="1"/>
</dbReference>
<name>A0A1G4S585_9CAUL</name>
<dbReference type="GO" id="GO:0043565">
    <property type="term" value="F:sequence-specific DNA binding"/>
    <property type="evidence" value="ECO:0007669"/>
    <property type="project" value="InterPro"/>
</dbReference>
<keyword evidence="5" id="KW-0804">Transcription</keyword>
<dbReference type="PROSITE" id="PS01124">
    <property type="entry name" value="HTH_ARAC_FAMILY_2"/>
    <property type="match status" value="1"/>
</dbReference>
<dbReference type="PRINTS" id="PR00032">
    <property type="entry name" value="HTHARAC"/>
</dbReference>
<dbReference type="Proteomes" id="UP000199150">
    <property type="component" value="Unassembled WGS sequence"/>
</dbReference>
<dbReference type="FunFam" id="1.10.10.60:FF:000132">
    <property type="entry name" value="AraC family transcriptional regulator"/>
    <property type="match status" value="1"/>
</dbReference>
<dbReference type="GO" id="GO:0003700">
    <property type="term" value="F:DNA-binding transcription factor activity"/>
    <property type="evidence" value="ECO:0007669"/>
    <property type="project" value="InterPro"/>
</dbReference>
<dbReference type="InterPro" id="IPR014710">
    <property type="entry name" value="RmlC-like_jellyroll"/>
</dbReference>
<dbReference type="EMBL" id="FMTS01000003">
    <property type="protein sequence ID" value="SCW64373.1"/>
    <property type="molecule type" value="Genomic_DNA"/>
</dbReference>
<evidence type="ECO:0000313" key="8">
    <source>
        <dbReference type="Proteomes" id="UP000199150"/>
    </source>
</evidence>
<keyword evidence="1" id="KW-0678">Repressor</keyword>
<evidence type="ECO:0000259" key="6">
    <source>
        <dbReference type="PROSITE" id="PS01124"/>
    </source>
</evidence>
<dbReference type="SUPFAM" id="SSF51182">
    <property type="entry name" value="RmlC-like cupins"/>
    <property type="match status" value="1"/>
</dbReference>
<dbReference type="SUPFAM" id="SSF46689">
    <property type="entry name" value="Homeodomain-like"/>
    <property type="match status" value="1"/>
</dbReference>
<evidence type="ECO:0000313" key="7">
    <source>
        <dbReference type="EMBL" id="SCW64373.1"/>
    </source>
</evidence>